<keyword evidence="2" id="KW-1185">Reference proteome</keyword>
<protein>
    <recommendedName>
        <fullName evidence="3">Phage protein</fullName>
    </recommendedName>
</protein>
<sequence length="57" mass="6683">MKNKNLIYALEYMDPNGYTYHDNKEYTSLEEAKLAAKSTVYLGSVYVVKKLEQCIYH</sequence>
<accession>A0ABP2NMA2</accession>
<dbReference type="Proteomes" id="UP000005963">
    <property type="component" value="Unassembled WGS sequence"/>
</dbReference>
<evidence type="ECO:0008006" key="3">
    <source>
        <dbReference type="Google" id="ProtNLM"/>
    </source>
</evidence>
<evidence type="ECO:0000313" key="2">
    <source>
        <dbReference type="Proteomes" id="UP000005963"/>
    </source>
</evidence>
<dbReference type="EMBL" id="ADMB01000024">
    <property type="protein sequence ID" value="EHR38704.1"/>
    <property type="molecule type" value="Genomic_DNA"/>
</dbReference>
<comment type="caution">
    <text evidence="1">The sequence shown here is derived from an EMBL/GenBank/DDBJ whole genome shotgun (WGS) entry which is preliminary data.</text>
</comment>
<dbReference type="RefSeq" id="WP_008537725.1">
    <property type="nucleotide sequence ID" value="NZ_JH601090.1"/>
</dbReference>
<reference evidence="1 2" key="1">
    <citation type="submission" date="2012-01" db="EMBL/GenBank/DDBJ databases">
        <title>The Genome Sequence of Megamonas funiformis YIT 11815.</title>
        <authorList>
            <consortium name="The Broad Institute Genome Sequencing Platform"/>
            <person name="Earl A."/>
            <person name="Ward D."/>
            <person name="Feldgarden M."/>
            <person name="Gevers D."/>
            <person name="Morotomi M."/>
            <person name="Young S.K."/>
            <person name="Zeng Q."/>
            <person name="Gargeya S."/>
            <person name="Fitzgerald M."/>
            <person name="Haas B."/>
            <person name="Abouelleil A."/>
            <person name="Alvarado L."/>
            <person name="Arachchi H.M."/>
            <person name="Berlin A."/>
            <person name="Chapman S.B."/>
            <person name="Gearin G."/>
            <person name="Goldberg J."/>
            <person name="Griggs A."/>
            <person name="Gujja S."/>
            <person name="Hansen M."/>
            <person name="Heiman D."/>
            <person name="Howarth C."/>
            <person name="Larimer J."/>
            <person name="Lui A."/>
            <person name="MacDonald P.J.P."/>
            <person name="McCowen C."/>
            <person name="Montmayeur A."/>
            <person name="Murphy C."/>
            <person name="Neiman D."/>
            <person name="Pearson M."/>
            <person name="Priest M."/>
            <person name="Roberts A."/>
            <person name="Saif S."/>
            <person name="Shea T."/>
            <person name="Sisk P."/>
            <person name="Stolte C."/>
            <person name="Sykes S."/>
            <person name="Wortman J."/>
            <person name="Nusbaum C."/>
            <person name="Birren B."/>
        </authorList>
    </citation>
    <scope>NUCLEOTIDE SEQUENCE [LARGE SCALE GENOMIC DNA]</scope>
    <source>
        <strain evidence="1 2">YIT 11815</strain>
    </source>
</reference>
<organism evidence="1 2">
    <name type="scientific">Megamonas funiformis YIT 11815</name>
    <dbReference type="NCBI Taxonomy" id="742816"/>
    <lineage>
        <taxon>Bacteria</taxon>
        <taxon>Bacillati</taxon>
        <taxon>Bacillota</taxon>
        <taxon>Negativicutes</taxon>
        <taxon>Selenomonadales</taxon>
        <taxon>Selenomonadaceae</taxon>
        <taxon>Megamonas</taxon>
    </lineage>
</organism>
<gene>
    <name evidence="1" type="ORF">HMPREF9454_00509</name>
</gene>
<proteinExistence type="predicted"/>
<evidence type="ECO:0000313" key="1">
    <source>
        <dbReference type="EMBL" id="EHR38704.1"/>
    </source>
</evidence>
<dbReference type="GeneID" id="62778783"/>
<name>A0ABP2NMA2_9FIRM</name>